<protein>
    <submittedName>
        <fullName evidence="3">RbcL protein</fullName>
    </submittedName>
</protein>
<reference evidence="3" key="1">
    <citation type="submission" date="2021-02" db="EMBL/GenBank/DDBJ databases">
        <authorList>
            <person name="Dougan E. K."/>
            <person name="Rhodes N."/>
            <person name="Thang M."/>
            <person name="Chan C."/>
        </authorList>
    </citation>
    <scope>NUCLEOTIDE SEQUENCE</scope>
</reference>
<dbReference type="GO" id="GO:0015977">
    <property type="term" value="P:carbon fixation"/>
    <property type="evidence" value="ECO:0007669"/>
    <property type="project" value="InterPro"/>
</dbReference>
<proteinExistence type="predicted"/>
<dbReference type="InterPro" id="IPR036422">
    <property type="entry name" value="RuBisCO_lsu_N_sf"/>
</dbReference>
<accession>A0A812ST35</accession>
<feature type="non-terminal residue" evidence="3">
    <location>
        <position position="427"/>
    </location>
</feature>
<dbReference type="Proteomes" id="UP000649617">
    <property type="component" value="Unassembled WGS sequence"/>
</dbReference>
<dbReference type="InterPro" id="IPR036376">
    <property type="entry name" value="RuBisCO_lsu_C_sf"/>
</dbReference>
<dbReference type="InterPro" id="IPR017443">
    <property type="entry name" value="RuBisCO_lsu_fd_N"/>
</dbReference>
<dbReference type="Gene3D" id="3.30.70.150">
    <property type="entry name" value="RuBisCO large subunit, N-terminal domain"/>
    <property type="match status" value="1"/>
</dbReference>
<dbReference type="InterPro" id="IPR000685">
    <property type="entry name" value="RuBisCO_lsu_C"/>
</dbReference>
<organism evidence="3 4">
    <name type="scientific">Symbiodinium pilosum</name>
    <name type="common">Dinoflagellate</name>
    <dbReference type="NCBI Taxonomy" id="2952"/>
    <lineage>
        <taxon>Eukaryota</taxon>
        <taxon>Sar</taxon>
        <taxon>Alveolata</taxon>
        <taxon>Dinophyceae</taxon>
        <taxon>Suessiales</taxon>
        <taxon>Symbiodiniaceae</taxon>
        <taxon>Symbiodinium</taxon>
    </lineage>
</organism>
<comment type="caution">
    <text evidence="3">The sequence shown here is derived from an EMBL/GenBank/DDBJ whole genome shotgun (WGS) entry which is preliminary data.</text>
</comment>
<dbReference type="EMBL" id="CAJNIZ010027010">
    <property type="protein sequence ID" value="CAE7496941.1"/>
    <property type="molecule type" value="Genomic_DNA"/>
</dbReference>
<dbReference type="Pfam" id="PF02788">
    <property type="entry name" value="RuBisCO_large_N"/>
    <property type="match status" value="1"/>
</dbReference>
<evidence type="ECO:0000259" key="1">
    <source>
        <dbReference type="Pfam" id="PF00016"/>
    </source>
</evidence>
<dbReference type="AlphaFoldDB" id="A0A812ST35"/>
<feature type="non-terminal residue" evidence="3">
    <location>
        <position position="1"/>
    </location>
</feature>
<keyword evidence="4" id="KW-1185">Reference proteome</keyword>
<feature type="domain" description="Ribulose bisphosphate carboxylase large subunit ferrodoxin-like N-terminal" evidence="2">
    <location>
        <begin position="2"/>
        <end position="103"/>
    </location>
</feature>
<dbReference type="GO" id="GO:0016984">
    <property type="term" value="F:ribulose-bisphosphate carboxylase activity"/>
    <property type="evidence" value="ECO:0007669"/>
    <property type="project" value="InterPro"/>
</dbReference>
<feature type="domain" description="Ribulose bisphosphate carboxylase large subunit C-terminal" evidence="1">
    <location>
        <begin position="250"/>
        <end position="403"/>
    </location>
</feature>
<sequence>NGKHVLVTHTMKPKEGCDYSATAARFAAKSFLNTSGTPIRVSDVKVYHVDPQGLKMKTAYPVQGFGQDRSSSSSWFNLSLGQKQSGLEDVQHSQISDFYLPPSFLRLYDGPASKVGGTWRILGRHVNQMYSPPVSSAKSRQQPSQLRQAKGPARYALWQGGEFFQNTLQHGGSSPETKCIPEVLQSMEACIKQMGPGKVDVAADDAGSQMTDPGRYILSQFGPLSKTCMALMEGYVAGDSANTRSGTLPVTDMEFERGYMAFVHTKLSRVIAVSVPRADAAKRFGKVVKKHIELVPPHDAIDGLLHVEEWEGAEHAVPIISSSTTALHLPGIFEKLGHANVILTAGSGCFGHKGGPTCGAHACQQAEEAWKAWKSGKYGDMSLSDAVIEFAQTHEELRGAFLTFQQDADRVYPGWREKLSSAGMSPL</sequence>
<evidence type="ECO:0000313" key="4">
    <source>
        <dbReference type="Proteomes" id="UP000649617"/>
    </source>
</evidence>
<dbReference type="GO" id="GO:0000287">
    <property type="term" value="F:magnesium ion binding"/>
    <property type="evidence" value="ECO:0007669"/>
    <property type="project" value="InterPro"/>
</dbReference>
<evidence type="ECO:0000313" key="3">
    <source>
        <dbReference type="EMBL" id="CAE7496941.1"/>
    </source>
</evidence>
<dbReference type="OrthoDB" id="445323at2759"/>
<dbReference type="Pfam" id="PF00016">
    <property type="entry name" value="RuBisCO_large"/>
    <property type="match status" value="1"/>
</dbReference>
<evidence type="ECO:0000259" key="2">
    <source>
        <dbReference type="Pfam" id="PF02788"/>
    </source>
</evidence>
<dbReference type="SUPFAM" id="SSF51649">
    <property type="entry name" value="RuBisCo, C-terminal domain"/>
    <property type="match status" value="1"/>
</dbReference>
<name>A0A812ST35_SYMPI</name>
<gene>
    <name evidence="3" type="primary">rbcL</name>
    <name evidence="3" type="ORF">SPIL2461_LOCUS12832</name>
</gene>
<dbReference type="SUPFAM" id="SSF54966">
    <property type="entry name" value="RuBisCO, large subunit, small (N-terminal) domain"/>
    <property type="match status" value="1"/>
</dbReference>
<dbReference type="Gene3D" id="3.20.20.110">
    <property type="entry name" value="Ribulose bisphosphate carboxylase, large subunit, C-terminal domain"/>
    <property type="match status" value="1"/>
</dbReference>